<dbReference type="RefSeq" id="WP_150587868.1">
    <property type="nucleotide sequence ID" value="NZ_CABPSH010000001.1"/>
</dbReference>
<name>A0A5E4S845_9BURK</name>
<dbReference type="Proteomes" id="UP000400981">
    <property type="component" value="Unassembled WGS sequence"/>
</dbReference>
<dbReference type="AlphaFoldDB" id="A0A5E4S845"/>
<dbReference type="EMBL" id="CABPSH010000001">
    <property type="protein sequence ID" value="VVD71760.1"/>
    <property type="molecule type" value="Genomic_DNA"/>
</dbReference>
<organism evidence="1 2">
    <name type="scientific">Pandoraea eparura</name>
    <dbReference type="NCBI Taxonomy" id="2508291"/>
    <lineage>
        <taxon>Bacteria</taxon>
        <taxon>Pseudomonadati</taxon>
        <taxon>Pseudomonadota</taxon>
        <taxon>Betaproteobacteria</taxon>
        <taxon>Burkholderiales</taxon>
        <taxon>Burkholderiaceae</taxon>
        <taxon>Pandoraea</taxon>
    </lineage>
</organism>
<protein>
    <submittedName>
        <fullName evidence="1">Uncharacterized protein</fullName>
    </submittedName>
</protein>
<accession>A0A5E4S845</accession>
<reference evidence="1 2" key="1">
    <citation type="submission" date="2019-08" db="EMBL/GenBank/DDBJ databases">
        <authorList>
            <person name="Peeters C."/>
        </authorList>
    </citation>
    <scope>NUCLEOTIDE SEQUENCE [LARGE SCALE GENOMIC DNA]</scope>
    <source>
        <strain evidence="1 2">LMG 31012</strain>
    </source>
</reference>
<evidence type="ECO:0000313" key="2">
    <source>
        <dbReference type="Proteomes" id="UP000400981"/>
    </source>
</evidence>
<dbReference type="OrthoDB" id="6447592at2"/>
<keyword evidence="2" id="KW-1185">Reference proteome</keyword>
<evidence type="ECO:0000313" key="1">
    <source>
        <dbReference type="EMBL" id="VVD71760.1"/>
    </source>
</evidence>
<proteinExistence type="predicted"/>
<gene>
    <name evidence="1" type="ORF">PEP31012_00642</name>
</gene>
<sequence>MSNLRERFADIIRMNTSETRRWKELESLTGIPAANWLAAVRNKQRPTAEMIEALARTWPQYAYWMVTGTSDARYGHLCADTWAAQQGKGRAFYPETEANAGASTAAYLALSIKLYAARYEFAPCIPPEQHAELELQHLKLDLERLSQIEAVAPMDKASLQAVIAARRGRVSDQEDLANPATLKDS</sequence>